<feature type="binding site" evidence="18">
    <location>
        <begin position="71"/>
        <end position="75"/>
    </location>
    <ligand>
        <name>(6S)-NADPHX</name>
        <dbReference type="ChEBI" id="CHEBI:64076"/>
    </ligand>
</feature>
<evidence type="ECO:0000313" key="23">
    <source>
        <dbReference type="Proteomes" id="UP000501726"/>
    </source>
</evidence>
<dbReference type="InterPro" id="IPR036652">
    <property type="entry name" value="YjeF_N_dom_sf"/>
</dbReference>
<evidence type="ECO:0000256" key="6">
    <source>
        <dbReference type="ARBA" id="ARBA00022741"/>
    </source>
</evidence>
<comment type="function">
    <text evidence="18">Catalyzes the epimerization of the S- and R-forms of NAD(P)HX, a damaged form of NAD(P)H that is a result of enzymatic or heat-dependent hydration. This is a prerequisite for the S-specific NAD(P)H-hydrate dehydratase to allow the repair of both epimers of NAD(P)HX.</text>
</comment>
<dbReference type="NCBIfam" id="TIGR00196">
    <property type="entry name" value="yjeF_cterm"/>
    <property type="match status" value="1"/>
</dbReference>
<evidence type="ECO:0000256" key="7">
    <source>
        <dbReference type="ARBA" id="ARBA00022840"/>
    </source>
</evidence>
<dbReference type="AlphaFoldDB" id="A0A6F8PXI0"/>
<dbReference type="PROSITE" id="PS01049">
    <property type="entry name" value="YJEF_C_1"/>
    <property type="match status" value="1"/>
</dbReference>
<evidence type="ECO:0000313" key="22">
    <source>
        <dbReference type="EMBL" id="BBP46747.1"/>
    </source>
</evidence>
<dbReference type="SUPFAM" id="SSF64153">
    <property type="entry name" value="YjeF N-terminal domain-like"/>
    <property type="match status" value="1"/>
</dbReference>
<feature type="binding site" evidence="17">
    <location>
        <position position="334"/>
    </location>
    <ligand>
        <name>(6S)-NADPHX</name>
        <dbReference type="ChEBI" id="CHEBI:64076"/>
    </ligand>
</feature>
<evidence type="ECO:0000256" key="8">
    <source>
        <dbReference type="ARBA" id="ARBA00022857"/>
    </source>
</evidence>
<keyword evidence="23" id="KW-1185">Reference proteome</keyword>
<gene>
    <name evidence="22" type="primary">nnr</name>
    <name evidence="17" type="synonym">nnrD</name>
    <name evidence="18" type="synonym">nnrE</name>
    <name evidence="22" type="ORF">THMIRHAS_21200</name>
</gene>
<dbReference type="Gene3D" id="3.40.50.10260">
    <property type="entry name" value="YjeF N-terminal domain"/>
    <property type="match status" value="1"/>
</dbReference>
<reference evidence="23" key="1">
    <citation type="submission" date="2019-11" db="EMBL/GenBank/DDBJ databases">
        <title>Isolation and characterization of two novel species in the genus Thiomicrorhabdus.</title>
        <authorList>
            <person name="Mochizuki J."/>
            <person name="Kojima H."/>
            <person name="Fukui M."/>
        </authorList>
    </citation>
    <scope>NUCLEOTIDE SEQUENCE [LARGE SCALE GENOMIC DNA]</scope>
    <source>
        <strain evidence="23">aks77</strain>
    </source>
</reference>
<dbReference type="InterPro" id="IPR029056">
    <property type="entry name" value="Ribokinase-like"/>
</dbReference>
<keyword evidence="12 17" id="KW-0456">Lyase</keyword>
<feature type="binding site" evidence="17">
    <location>
        <position position="276"/>
    </location>
    <ligand>
        <name>(6S)-NADPHX</name>
        <dbReference type="ChEBI" id="CHEBI:64076"/>
    </ligand>
</feature>
<evidence type="ECO:0000256" key="19">
    <source>
        <dbReference type="PIRNR" id="PIRNR017184"/>
    </source>
</evidence>
<comment type="caution">
    <text evidence="18">Lacks conserved residue(s) required for the propagation of feature annotation.</text>
</comment>
<comment type="similarity">
    <text evidence="18">Belongs to the NnrE/AIBP family.</text>
</comment>
<proteinExistence type="inferred from homology"/>
<feature type="binding site" evidence="17">
    <location>
        <position position="384"/>
    </location>
    <ligand>
        <name>(6S)-NADPHX</name>
        <dbReference type="ChEBI" id="CHEBI:64076"/>
    </ligand>
</feature>
<feature type="binding site" evidence="18">
    <location>
        <position position="72"/>
    </location>
    <ligand>
        <name>K(+)</name>
        <dbReference type="ChEBI" id="CHEBI:29103"/>
    </ligand>
</feature>
<evidence type="ECO:0000256" key="16">
    <source>
        <dbReference type="ARBA" id="ARBA00049209"/>
    </source>
</evidence>
<sequence length="507" mass="53981">MLLNPTAAISTNDSIRLYNAAQSKQLDQSAQQTHHIPGILLMKRAAWFSWQIIRQQCPNTQQLIILCGTGSNGGDGFMLAQYAKLAGIESTVYLYGADEKISGDARIAYREWQKINGLTLPLENLIPSEIDAQMVLVDALFGTGLNRELKPNLSKILHKLAHTPAPICALDLPSGLDCDSGNLLGYALSANFTCSFITPKLGCFTQQGPDVCGQIFFSDLNLNHDAPDLLLQAPYLANSRSLQACKNALPRRHANTHKGNQGSALLIGGNRSMMGAIQLAASSALKSGCGLCKVVSQNEHLLFLSAQQPEVMGYDISHANQLILQADAIAIGPGLGTDEWARKLLQQTLQKPTKTPIVIDADGLKLLAENPNMEPIENLICTPHPGEAALLLGCTTADIQRDRIAAIKTLQQKYGGVMVLKGNGSLIYDGTHLELCRAGNPGMAIGGMGDVLTGTIVALLAQGLSAFDAACLGVHLHANAADSIAQQKGQAGLLPSELGQCYPQLLG</sequence>
<feature type="binding site" evidence="17">
    <location>
        <position position="449"/>
    </location>
    <ligand>
        <name>AMP</name>
        <dbReference type="ChEBI" id="CHEBI:456215"/>
    </ligand>
</feature>
<comment type="catalytic activity">
    <reaction evidence="15 17 19">
        <text>(6S)-NADHX + ADP = AMP + phosphate + NADH + H(+)</text>
        <dbReference type="Rhea" id="RHEA:32223"/>
        <dbReference type="ChEBI" id="CHEBI:15378"/>
        <dbReference type="ChEBI" id="CHEBI:43474"/>
        <dbReference type="ChEBI" id="CHEBI:57945"/>
        <dbReference type="ChEBI" id="CHEBI:64074"/>
        <dbReference type="ChEBI" id="CHEBI:456215"/>
        <dbReference type="ChEBI" id="CHEBI:456216"/>
        <dbReference type="EC" id="4.2.1.136"/>
    </reaction>
</comment>
<dbReference type="NCBIfam" id="TIGR00197">
    <property type="entry name" value="yjeF_nterm"/>
    <property type="match status" value="1"/>
</dbReference>
<comment type="catalytic activity">
    <reaction evidence="1 18 19">
        <text>(6R)-NADHX = (6S)-NADHX</text>
        <dbReference type="Rhea" id="RHEA:32215"/>
        <dbReference type="ChEBI" id="CHEBI:64074"/>
        <dbReference type="ChEBI" id="CHEBI:64075"/>
        <dbReference type="EC" id="5.1.99.6"/>
    </reaction>
</comment>
<dbReference type="PROSITE" id="PS51385">
    <property type="entry name" value="YJEF_N"/>
    <property type="match status" value="1"/>
</dbReference>
<dbReference type="GO" id="GO:0052856">
    <property type="term" value="F:NAD(P)HX epimerase activity"/>
    <property type="evidence" value="ECO:0007669"/>
    <property type="project" value="UniProtKB-UniRule"/>
</dbReference>
<accession>A0A6F8PXI0</accession>
<dbReference type="Gene3D" id="3.40.1190.20">
    <property type="match status" value="1"/>
</dbReference>
<comment type="similarity">
    <text evidence="3 19">In the N-terminal section; belongs to the NnrE/AIBP family.</text>
</comment>
<evidence type="ECO:0000256" key="14">
    <source>
        <dbReference type="ARBA" id="ARBA00025153"/>
    </source>
</evidence>
<keyword evidence="10 17" id="KW-0520">NAD</keyword>
<dbReference type="CDD" id="cd01171">
    <property type="entry name" value="YXKO-related"/>
    <property type="match status" value="1"/>
</dbReference>
<keyword evidence="7 17" id="KW-0067">ATP-binding</keyword>
<dbReference type="PIRSF" id="PIRSF017184">
    <property type="entry name" value="Nnr"/>
    <property type="match status" value="1"/>
</dbReference>
<evidence type="ECO:0000259" key="20">
    <source>
        <dbReference type="PROSITE" id="PS51383"/>
    </source>
</evidence>
<evidence type="ECO:0000256" key="15">
    <source>
        <dbReference type="ARBA" id="ARBA00048238"/>
    </source>
</evidence>
<comment type="function">
    <text evidence="14 19">Bifunctional enzyme that catalyzes the epimerization of the S- and R-forms of NAD(P)HX and the dehydration of the S-form of NAD(P)HX at the expense of ADP, which is converted to AMP. This allows the repair of both epimers of NAD(P)HX, a damaged form of NAD(P)H that is a result of enzymatic or heat-dependent hydration.</text>
</comment>
<dbReference type="PANTHER" id="PTHR12592:SF0">
    <property type="entry name" value="ATP-DEPENDENT (S)-NAD(P)H-HYDRATE DEHYDRATASE"/>
    <property type="match status" value="1"/>
</dbReference>
<comment type="cofactor">
    <cofactor evidence="17">
        <name>Mg(2+)</name>
        <dbReference type="ChEBI" id="CHEBI:18420"/>
    </cofactor>
</comment>
<evidence type="ECO:0000256" key="12">
    <source>
        <dbReference type="ARBA" id="ARBA00023239"/>
    </source>
</evidence>
<keyword evidence="5 18" id="KW-0479">Metal-binding</keyword>
<evidence type="ECO:0000256" key="13">
    <source>
        <dbReference type="ARBA" id="ARBA00023268"/>
    </source>
</evidence>
<evidence type="ECO:0000256" key="3">
    <source>
        <dbReference type="ARBA" id="ARBA00006001"/>
    </source>
</evidence>
<dbReference type="GO" id="GO:0052855">
    <property type="term" value="F:ADP-dependent NAD(P)H-hydrate dehydratase activity"/>
    <property type="evidence" value="ECO:0007669"/>
    <property type="project" value="UniProtKB-UniRule"/>
</dbReference>
<evidence type="ECO:0000256" key="17">
    <source>
        <dbReference type="HAMAP-Rule" id="MF_01965"/>
    </source>
</evidence>
<comment type="catalytic activity">
    <reaction evidence="2 18 19">
        <text>(6R)-NADPHX = (6S)-NADPHX</text>
        <dbReference type="Rhea" id="RHEA:32227"/>
        <dbReference type="ChEBI" id="CHEBI:64076"/>
        <dbReference type="ChEBI" id="CHEBI:64077"/>
        <dbReference type="EC" id="5.1.99.6"/>
    </reaction>
</comment>
<dbReference type="InterPro" id="IPR030677">
    <property type="entry name" value="Nnr"/>
</dbReference>
<dbReference type="EC" id="5.1.99.6" evidence="19"/>
<evidence type="ECO:0000256" key="2">
    <source>
        <dbReference type="ARBA" id="ARBA00000909"/>
    </source>
</evidence>
<comment type="subunit">
    <text evidence="17">Homotetramer.</text>
</comment>
<evidence type="ECO:0000256" key="10">
    <source>
        <dbReference type="ARBA" id="ARBA00023027"/>
    </source>
</evidence>
<dbReference type="GO" id="GO:0046496">
    <property type="term" value="P:nicotinamide nucleotide metabolic process"/>
    <property type="evidence" value="ECO:0007669"/>
    <property type="project" value="UniProtKB-UniRule"/>
</dbReference>
<keyword evidence="8 17" id="KW-0521">NADP</keyword>
<evidence type="ECO:0000256" key="9">
    <source>
        <dbReference type="ARBA" id="ARBA00022958"/>
    </source>
</evidence>
<dbReference type="EMBL" id="AP021889">
    <property type="protein sequence ID" value="BBP46747.1"/>
    <property type="molecule type" value="Genomic_DNA"/>
</dbReference>
<dbReference type="HAMAP" id="MF_01966">
    <property type="entry name" value="NADHX_epimerase"/>
    <property type="match status" value="1"/>
</dbReference>
<keyword evidence="6 17" id="KW-0547">Nucleotide-binding</keyword>
<dbReference type="GO" id="GO:0005524">
    <property type="term" value="F:ATP binding"/>
    <property type="evidence" value="ECO:0007669"/>
    <property type="project" value="UniProtKB-UniRule"/>
</dbReference>
<evidence type="ECO:0000256" key="5">
    <source>
        <dbReference type="ARBA" id="ARBA00022723"/>
    </source>
</evidence>
<dbReference type="Pfam" id="PF01256">
    <property type="entry name" value="Carb_kinase"/>
    <property type="match status" value="1"/>
</dbReference>
<dbReference type="Proteomes" id="UP000501726">
    <property type="component" value="Chromosome"/>
</dbReference>
<dbReference type="RefSeq" id="WP_173273702.1">
    <property type="nucleotide sequence ID" value="NZ_AP021889.1"/>
</dbReference>
<feature type="binding site" evidence="17">
    <location>
        <begin position="421"/>
        <end position="425"/>
    </location>
    <ligand>
        <name>AMP</name>
        <dbReference type="ChEBI" id="CHEBI:456215"/>
    </ligand>
</feature>
<dbReference type="InterPro" id="IPR004443">
    <property type="entry name" value="YjeF_N_dom"/>
</dbReference>
<keyword evidence="11 18" id="KW-0413">Isomerase</keyword>
<dbReference type="Pfam" id="PF03853">
    <property type="entry name" value="YjeF_N"/>
    <property type="match status" value="1"/>
</dbReference>
<dbReference type="KEGG" id="tse:THMIRHAS_21200"/>
<comment type="function">
    <text evidence="17">Catalyzes the dehydration of the S-form of NAD(P)HX at the expense of ADP, which is converted to AMP. Together with NAD(P)HX epimerase, which catalyzes the epimerization of the S- and R-forms, the enzyme allows the repair of both epimers of NAD(P)HX, a damaged form of NAD(P)H that is a result of enzymatic or heat-dependent hydration.</text>
</comment>
<comment type="cofactor">
    <cofactor evidence="18 19">
        <name>K(+)</name>
        <dbReference type="ChEBI" id="CHEBI:29103"/>
    </cofactor>
    <text evidence="18 19">Binds 1 potassium ion per subunit.</text>
</comment>
<dbReference type="SUPFAM" id="SSF53613">
    <property type="entry name" value="Ribokinase-like"/>
    <property type="match status" value="1"/>
</dbReference>
<keyword evidence="9 18" id="KW-0630">Potassium</keyword>
<evidence type="ECO:0000256" key="4">
    <source>
        <dbReference type="ARBA" id="ARBA00009524"/>
    </source>
</evidence>
<dbReference type="PROSITE" id="PS51383">
    <property type="entry name" value="YJEF_C_3"/>
    <property type="match status" value="1"/>
</dbReference>
<dbReference type="PANTHER" id="PTHR12592">
    <property type="entry name" value="ATP-DEPENDENT (S)-NAD(P)H-HYDRATE DEHYDRATASE FAMILY MEMBER"/>
    <property type="match status" value="1"/>
</dbReference>
<feature type="domain" description="YjeF C-terminal" evidence="20">
    <location>
        <begin position="241"/>
        <end position="507"/>
    </location>
</feature>
<feature type="binding site" evidence="18">
    <location>
        <position position="138"/>
    </location>
    <ligand>
        <name>K(+)</name>
        <dbReference type="ChEBI" id="CHEBI:29103"/>
    </ligand>
</feature>
<evidence type="ECO:0000256" key="1">
    <source>
        <dbReference type="ARBA" id="ARBA00000013"/>
    </source>
</evidence>
<name>A0A6F8PXI0_9GAMM</name>
<feature type="binding site" evidence="17">
    <location>
        <position position="450"/>
    </location>
    <ligand>
        <name>(6S)-NADPHX</name>
        <dbReference type="ChEBI" id="CHEBI:64076"/>
    </ligand>
</feature>
<feature type="binding site" evidence="18">
    <location>
        <begin position="142"/>
        <end position="148"/>
    </location>
    <ligand>
        <name>(6S)-NADPHX</name>
        <dbReference type="ChEBI" id="CHEBI:64076"/>
    </ligand>
</feature>
<evidence type="ECO:0000256" key="11">
    <source>
        <dbReference type="ARBA" id="ARBA00023235"/>
    </source>
</evidence>
<dbReference type="HAMAP" id="MF_01965">
    <property type="entry name" value="NADHX_dehydratase"/>
    <property type="match status" value="1"/>
</dbReference>
<comment type="similarity">
    <text evidence="17">Belongs to the NnrD/CARKD family.</text>
</comment>
<comment type="catalytic activity">
    <reaction evidence="16 17 19">
        <text>(6S)-NADPHX + ADP = AMP + phosphate + NADPH + H(+)</text>
        <dbReference type="Rhea" id="RHEA:32235"/>
        <dbReference type="ChEBI" id="CHEBI:15378"/>
        <dbReference type="ChEBI" id="CHEBI:43474"/>
        <dbReference type="ChEBI" id="CHEBI:57783"/>
        <dbReference type="ChEBI" id="CHEBI:64076"/>
        <dbReference type="ChEBI" id="CHEBI:456215"/>
        <dbReference type="ChEBI" id="CHEBI:456216"/>
        <dbReference type="EC" id="4.2.1.136"/>
    </reaction>
</comment>
<dbReference type="GO" id="GO:0110051">
    <property type="term" value="P:metabolite repair"/>
    <property type="evidence" value="ECO:0007669"/>
    <property type="project" value="TreeGrafter"/>
</dbReference>
<evidence type="ECO:0000256" key="18">
    <source>
        <dbReference type="HAMAP-Rule" id="MF_01966"/>
    </source>
</evidence>
<comment type="similarity">
    <text evidence="4 19">In the C-terminal section; belongs to the NnrD/CARKD family.</text>
</comment>
<feature type="binding site" evidence="18">
    <location>
        <position position="171"/>
    </location>
    <ligand>
        <name>(6S)-NADPHX</name>
        <dbReference type="ChEBI" id="CHEBI:64076"/>
    </ligand>
</feature>
<dbReference type="EC" id="4.2.1.136" evidence="19"/>
<feature type="binding site" evidence="18">
    <location>
        <position position="174"/>
    </location>
    <ligand>
        <name>K(+)</name>
        <dbReference type="ChEBI" id="CHEBI:29103"/>
    </ligand>
</feature>
<organism evidence="22 23">
    <name type="scientific">Thiosulfatimonas sediminis</name>
    <dbReference type="NCBI Taxonomy" id="2675054"/>
    <lineage>
        <taxon>Bacteria</taxon>
        <taxon>Pseudomonadati</taxon>
        <taxon>Pseudomonadota</taxon>
        <taxon>Gammaproteobacteria</taxon>
        <taxon>Thiotrichales</taxon>
        <taxon>Piscirickettsiaceae</taxon>
        <taxon>Thiosulfatimonas</taxon>
    </lineage>
</organism>
<dbReference type="PROSITE" id="PS01050">
    <property type="entry name" value="YJEF_C_2"/>
    <property type="match status" value="1"/>
</dbReference>
<dbReference type="InterPro" id="IPR000631">
    <property type="entry name" value="CARKD"/>
</dbReference>
<evidence type="ECO:0000259" key="21">
    <source>
        <dbReference type="PROSITE" id="PS51385"/>
    </source>
</evidence>
<dbReference type="GO" id="GO:0046872">
    <property type="term" value="F:metal ion binding"/>
    <property type="evidence" value="ECO:0007669"/>
    <property type="project" value="UniProtKB-UniRule"/>
</dbReference>
<dbReference type="InterPro" id="IPR017953">
    <property type="entry name" value="Carbohydrate_kinase_pred_CS"/>
</dbReference>
<protein>
    <recommendedName>
        <fullName evidence="19">Bifunctional NAD(P)H-hydrate repair enzyme</fullName>
    </recommendedName>
    <alternativeName>
        <fullName evidence="19">Nicotinamide nucleotide repair protein</fullName>
    </alternativeName>
    <domain>
        <recommendedName>
            <fullName evidence="19">ADP-dependent (S)-NAD(P)H-hydrate dehydratase</fullName>
            <ecNumber evidence="19">4.2.1.136</ecNumber>
        </recommendedName>
        <alternativeName>
            <fullName evidence="19">ADP-dependent NAD(P)HX dehydratase</fullName>
        </alternativeName>
    </domain>
    <domain>
        <recommendedName>
            <fullName evidence="19">NAD(P)H-hydrate epimerase</fullName>
            <ecNumber evidence="19">5.1.99.6</ecNumber>
        </recommendedName>
    </domain>
</protein>
<feature type="domain" description="YjeF N-terminal" evidence="21">
    <location>
        <begin position="23"/>
        <end position="228"/>
    </location>
</feature>
<keyword evidence="13" id="KW-0511">Multifunctional enzyme</keyword>